<feature type="domain" description="Bacterial transcriptional activator" evidence="7">
    <location>
        <begin position="161"/>
        <end position="304"/>
    </location>
</feature>
<dbReference type="Gene3D" id="1.10.10.10">
    <property type="entry name" value="Winged helix-like DNA-binding domain superfamily/Winged helix DNA-binding domain"/>
    <property type="match status" value="1"/>
</dbReference>
<dbReference type="EMBL" id="SMKX01000011">
    <property type="protein sequence ID" value="TDD61794.1"/>
    <property type="molecule type" value="Genomic_DNA"/>
</dbReference>
<evidence type="ECO:0000259" key="7">
    <source>
        <dbReference type="SMART" id="SM01043"/>
    </source>
</evidence>
<dbReference type="Gene3D" id="3.40.50.300">
    <property type="entry name" value="P-loop containing nucleotide triphosphate hydrolases"/>
    <property type="match status" value="1"/>
</dbReference>
<keyword evidence="9" id="KW-1185">Reference proteome</keyword>
<evidence type="ECO:0000256" key="3">
    <source>
        <dbReference type="ARBA" id="ARBA00023125"/>
    </source>
</evidence>
<dbReference type="SUPFAM" id="SSF52540">
    <property type="entry name" value="P-loop containing nucleoside triphosphate hydrolases"/>
    <property type="match status" value="1"/>
</dbReference>
<reference evidence="8 9" key="1">
    <citation type="submission" date="2019-03" db="EMBL/GenBank/DDBJ databases">
        <title>Draft genome sequences of novel Actinobacteria.</title>
        <authorList>
            <person name="Sahin N."/>
            <person name="Ay H."/>
            <person name="Saygin H."/>
        </authorList>
    </citation>
    <scope>NUCLEOTIDE SEQUENCE [LARGE SCALE GENOMIC DNA]</scope>
    <source>
        <strain evidence="8 9">JCM 13523</strain>
    </source>
</reference>
<dbReference type="InterPro" id="IPR005158">
    <property type="entry name" value="BTAD"/>
</dbReference>
<dbReference type="GO" id="GO:0006355">
    <property type="term" value="P:regulation of DNA-templated transcription"/>
    <property type="evidence" value="ECO:0007669"/>
    <property type="project" value="InterPro"/>
</dbReference>
<dbReference type="InterPro" id="IPR001867">
    <property type="entry name" value="OmpR/PhoB-type_DNA-bd"/>
</dbReference>
<protein>
    <submittedName>
        <fullName evidence="8">AfsR/SARP family transcriptional regulator</fullName>
    </submittedName>
</protein>
<feature type="compositionally biased region" description="Low complexity" evidence="5">
    <location>
        <begin position="13"/>
        <end position="38"/>
    </location>
</feature>
<name>A0A4R4ZUE8_9ACTN</name>
<evidence type="ECO:0000259" key="6">
    <source>
        <dbReference type="SMART" id="SM00862"/>
    </source>
</evidence>
<accession>A0A4R4ZUE8</accession>
<comment type="similarity">
    <text evidence="1">Belongs to the AfsR/DnrI/RedD regulatory family.</text>
</comment>
<gene>
    <name evidence="8" type="ORF">E1263_06265</name>
</gene>
<evidence type="ECO:0000256" key="1">
    <source>
        <dbReference type="ARBA" id="ARBA00005820"/>
    </source>
</evidence>
<comment type="caution">
    <text evidence="8">The sequence shown here is derived from an EMBL/GenBank/DDBJ whole genome shotgun (WGS) entry which is preliminary data.</text>
</comment>
<evidence type="ECO:0000313" key="9">
    <source>
        <dbReference type="Proteomes" id="UP000295124"/>
    </source>
</evidence>
<dbReference type="Gene3D" id="1.25.40.10">
    <property type="entry name" value="Tetratricopeptide repeat domain"/>
    <property type="match status" value="1"/>
</dbReference>
<dbReference type="SUPFAM" id="SSF46894">
    <property type="entry name" value="C-terminal effector domain of the bipartite response regulators"/>
    <property type="match status" value="1"/>
</dbReference>
<sequence length="624" mass="66550">MVPARSTASIADRSAAGTATCSSGSSSTTNTRTGTPHRSCVIEMSSSPRIVGVMNGHAAHSPALSPAFRVLGPLEVDGPDGTQIDVGGGKPATVLALLLLHRNAWVSTDQLIDAVWSGRDVPASAQNNLKTYVWQLRRTLPDDRIESRSGAYRVRVLSGELDADAASALGDEARALLARGSAAEAVTVVQRALDLWRGCPYDGLADDAASAVDRLTELHRTLREDLADAHLALGRPSEAIAVLRVLTDEEPLRELAWARLMAAYRLVGRRHDALSAYQRARTALVRDLGIEPGAELTALHLEIINEDPRRPIAAPVSSNLPPRVTGFVGRESELEALRGATGVVTIDGMPGIGKTAFALEAAALSGHETQQYVDLRAGQAVTPTAGLLILDNVEHADQARRLLPNDPTALVLVISRRRLSGLDRSGAITLEVLAPSEAAQLLDSTQVVGKARATSGWSGEAQAGRRPGSAQATEVAQVGDAARILAAAQGHPGAIRHLVERVRNRQPWTVARMTAQLADQAGRCHALAGLLVRFDAEYQALAMQPTQQLYRRCSTAEQFDLAQAARFAGMRVDDAEAMVDQLMDLNLVAESAPGLFELLPIARDHAYRLLQATEGRRTIAELVA</sequence>
<keyword evidence="2" id="KW-0805">Transcription regulation</keyword>
<dbReference type="SUPFAM" id="SSF48452">
    <property type="entry name" value="TPR-like"/>
    <property type="match status" value="1"/>
</dbReference>
<proteinExistence type="inferred from homology"/>
<dbReference type="InterPro" id="IPR027417">
    <property type="entry name" value="P-loop_NTPase"/>
</dbReference>
<keyword evidence="3" id="KW-0238">DNA-binding</keyword>
<dbReference type="PANTHER" id="PTHR35807">
    <property type="entry name" value="TRANSCRIPTIONAL REGULATOR REDD-RELATED"/>
    <property type="match status" value="1"/>
</dbReference>
<dbReference type="SMART" id="SM01043">
    <property type="entry name" value="BTAD"/>
    <property type="match status" value="1"/>
</dbReference>
<evidence type="ECO:0000256" key="2">
    <source>
        <dbReference type="ARBA" id="ARBA00023015"/>
    </source>
</evidence>
<dbReference type="InterPro" id="IPR011990">
    <property type="entry name" value="TPR-like_helical_dom_sf"/>
</dbReference>
<feature type="region of interest" description="Disordered" evidence="5">
    <location>
        <begin position="1"/>
        <end position="38"/>
    </location>
</feature>
<feature type="domain" description="OmpR/PhoB-type" evidence="6">
    <location>
        <begin position="81"/>
        <end position="154"/>
    </location>
</feature>
<evidence type="ECO:0000256" key="4">
    <source>
        <dbReference type="ARBA" id="ARBA00023163"/>
    </source>
</evidence>
<dbReference type="InterPro" id="IPR036388">
    <property type="entry name" value="WH-like_DNA-bd_sf"/>
</dbReference>
<organism evidence="8 9">
    <name type="scientific">Kribbella antibiotica</name>
    <dbReference type="NCBI Taxonomy" id="190195"/>
    <lineage>
        <taxon>Bacteria</taxon>
        <taxon>Bacillati</taxon>
        <taxon>Actinomycetota</taxon>
        <taxon>Actinomycetes</taxon>
        <taxon>Propionibacteriales</taxon>
        <taxon>Kribbellaceae</taxon>
        <taxon>Kribbella</taxon>
    </lineage>
</organism>
<dbReference type="OrthoDB" id="4326794at2"/>
<dbReference type="SMART" id="SM00862">
    <property type="entry name" value="Trans_reg_C"/>
    <property type="match status" value="1"/>
</dbReference>
<evidence type="ECO:0000256" key="5">
    <source>
        <dbReference type="SAM" id="MobiDB-lite"/>
    </source>
</evidence>
<dbReference type="InterPro" id="IPR051677">
    <property type="entry name" value="AfsR-DnrI-RedD_regulator"/>
</dbReference>
<dbReference type="CDD" id="cd15831">
    <property type="entry name" value="BTAD"/>
    <property type="match status" value="1"/>
</dbReference>
<dbReference type="GO" id="GO:0003677">
    <property type="term" value="F:DNA binding"/>
    <property type="evidence" value="ECO:0007669"/>
    <property type="project" value="UniProtKB-KW"/>
</dbReference>
<dbReference type="Pfam" id="PF03704">
    <property type="entry name" value="BTAD"/>
    <property type="match status" value="1"/>
</dbReference>
<dbReference type="GO" id="GO:0000160">
    <property type="term" value="P:phosphorelay signal transduction system"/>
    <property type="evidence" value="ECO:0007669"/>
    <property type="project" value="InterPro"/>
</dbReference>
<evidence type="ECO:0000313" key="8">
    <source>
        <dbReference type="EMBL" id="TDD61794.1"/>
    </source>
</evidence>
<dbReference type="PANTHER" id="PTHR35807:SF1">
    <property type="entry name" value="TRANSCRIPTIONAL REGULATOR REDD"/>
    <property type="match status" value="1"/>
</dbReference>
<dbReference type="InterPro" id="IPR016032">
    <property type="entry name" value="Sig_transdc_resp-reg_C-effctor"/>
</dbReference>
<dbReference type="Proteomes" id="UP000295124">
    <property type="component" value="Unassembled WGS sequence"/>
</dbReference>
<keyword evidence="4" id="KW-0804">Transcription</keyword>
<dbReference type="Pfam" id="PF00486">
    <property type="entry name" value="Trans_reg_C"/>
    <property type="match status" value="1"/>
</dbReference>
<dbReference type="AlphaFoldDB" id="A0A4R4ZUE8"/>